<dbReference type="NCBIfam" id="TIGR00312">
    <property type="entry name" value="cbiD"/>
    <property type="match status" value="1"/>
</dbReference>
<dbReference type="InterPro" id="IPR002748">
    <property type="entry name" value="CbiD"/>
</dbReference>
<feature type="region of interest" description="Disordered" evidence="6">
    <location>
        <begin position="400"/>
        <end position="420"/>
    </location>
</feature>
<name>A0A9D2RD27_9FIRM</name>
<evidence type="ECO:0000256" key="3">
    <source>
        <dbReference type="ARBA" id="ARBA00022679"/>
    </source>
</evidence>
<dbReference type="GO" id="GO:0032259">
    <property type="term" value="P:methylation"/>
    <property type="evidence" value="ECO:0007669"/>
    <property type="project" value="UniProtKB-KW"/>
</dbReference>
<proteinExistence type="inferred from homology"/>
<evidence type="ECO:0000256" key="5">
    <source>
        <dbReference type="HAMAP-Rule" id="MF_00787"/>
    </source>
</evidence>
<dbReference type="PANTHER" id="PTHR35863">
    <property type="entry name" value="COBALT-PRECORRIN-5B C(1)-METHYLTRANSFERASE"/>
    <property type="match status" value="1"/>
</dbReference>
<comment type="caution">
    <text evidence="7">The sequence shown here is derived from an EMBL/GenBank/DDBJ whole genome shotgun (WGS) entry which is preliminary data.</text>
</comment>
<evidence type="ECO:0000313" key="8">
    <source>
        <dbReference type="Proteomes" id="UP000823909"/>
    </source>
</evidence>
<dbReference type="AlphaFoldDB" id="A0A9D2RD27"/>
<evidence type="ECO:0000256" key="2">
    <source>
        <dbReference type="ARBA" id="ARBA00022603"/>
    </source>
</evidence>
<dbReference type="HAMAP" id="MF_00787">
    <property type="entry name" value="CbiD"/>
    <property type="match status" value="1"/>
</dbReference>
<dbReference type="Gene3D" id="3.30.2110.10">
    <property type="entry name" value="CbiD-like"/>
    <property type="match status" value="1"/>
</dbReference>
<dbReference type="PIRSF" id="PIRSF026782">
    <property type="entry name" value="CbiD"/>
    <property type="match status" value="1"/>
</dbReference>
<keyword evidence="2 5" id="KW-0489">Methyltransferase</keyword>
<dbReference type="Proteomes" id="UP000823909">
    <property type="component" value="Unassembled WGS sequence"/>
</dbReference>
<gene>
    <name evidence="5 7" type="primary">cbiD</name>
    <name evidence="7" type="ORF">H9910_00835</name>
</gene>
<evidence type="ECO:0000256" key="4">
    <source>
        <dbReference type="ARBA" id="ARBA00022691"/>
    </source>
</evidence>
<reference evidence="7" key="2">
    <citation type="submission" date="2021-04" db="EMBL/GenBank/DDBJ databases">
        <authorList>
            <person name="Gilroy R."/>
        </authorList>
    </citation>
    <scope>NUCLEOTIDE SEQUENCE</scope>
    <source>
        <strain evidence="7">ChiBcec15-3976</strain>
    </source>
</reference>
<dbReference type="GO" id="GO:0008168">
    <property type="term" value="F:methyltransferase activity"/>
    <property type="evidence" value="ECO:0007669"/>
    <property type="project" value="UniProtKB-UniRule"/>
</dbReference>
<keyword evidence="3 5" id="KW-0808">Transferase</keyword>
<dbReference type="InterPro" id="IPR036074">
    <property type="entry name" value="CbiD_sf"/>
</dbReference>
<evidence type="ECO:0000256" key="1">
    <source>
        <dbReference type="ARBA" id="ARBA00022573"/>
    </source>
</evidence>
<evidence type="ECO:0000313" key="7">
    <source>
        <dbReference type="EMBL" id="HJD41545.1"/>
    </source>
</evidence>
<sequence>MAEKGRDKREIGRTRSGLRYGWTTGSCAAAAAKAAAEMLFGGEEIRQVGLMTPKGIGLLLDVEMTERRSSRVQCAVRKYSGDDPDVTDGLLIFARAEKISEEDAQKAAAGGAFCKRLKDGPYVILDGGDGVGRVTRRGLEQQEGQAAINQVPRRMILEEIEKVCRKYGCSEPLKVIISIPEGAAVAKKTFNPRLGIEGGLSVLGTSGIVEPMSEKALTDTIWLEMKMLKENGHDACYVVPGNYGSDFLRENLGLDPELSVKCSNYVGEAIDDGGLLGMKGLLLIGHIGKFVKLAAGIMNTHSRQADGRMEVLAAHAAMNGADRETVKAIMACLNTTEAVDLLKQKGLLGPVMGSVTERIAFHLRQRAGDGPETGAIVFSNEEGIIGQTENAGKLLEMIRSGRPEPEARAEDKKTENGGQK</sequence>
<comment type="function">
    <text evidence="5">Catalyzes the methylation of C-1 in cobalt-precorrin-5B to form cobalt-precorrin-6A.</text>
</comment>
<dbReference type="PANTHER" id="PTHR35863:SF1">
    <property type="entry name" value="COBALT-PRECORRIN-5B C(1)-METHYLTRANSFERASE"/>
    <property type="match status" value="1"/>
</dbReference>
<dbReference type="Pfam" id="PF01888">
    <property type="entry name" value="CbiD"/>
    <property type="match status" value="1"/>
</dbReference>
<reference evidence="7" key="1">
    <citation type="journal article" date="2021" name="PeerJ">
        <title>Extensive microbial diversity within the chicken gut microbiome revealed by metagenomics and culture.</title>
        <authorList>
            <person name="Gilroy R."/>
            <person name="Ravi A."/>
            <person name="Getino M."/>
            <person name="Pursley I."/>
            <person name="Horton D.L."/>
            <person name="Alikhan N.F."/>
            <person name="Baker D."/>
            <person name="Gharbi K."/>
            <person name="Hall N."/>
            <person name="Watson M."/>
            <person name="Adriaenssens E.M."/>
            <person name="Foster-Nyarko E."/>
            <person name="Jarju S."/>
            <person name="Secka A."/>
            <person name="Antonio M."/>
            <person name="Oren A."/>
            <person name="Chaudhuri R.R."/>
            <person name="La Ragione R."/>
            <person name="Hildebrand F."/>
            <person name="Pallen M.J."/>
        </authorList>
    </citation>
    <scope>NUCLEOTIDE SEQUENCE</scope>
    <source>
        <strain evidence="7">ChiBcec15-3976</strain>
    </source>
</reference>
<comment type="pathway">
    <text evidence="5">Cofactor biosynthesis; adenosylcobalamin biosynthesis; cob(II)yrinate a,c-diamide from sirohydrochlorin (anaerobic route): step 6/10.</text>
</comment>
<comment type="similarity">
    <text evidence="5">Belongs to the CbiD family.</text>
</comment>
<keyword evidence="4 5" id="KW-0949">S-adenosyl-L-methionine</keyword>
<comment type="catalytic activity">
    <reaction evidence="5">
        <text>Co-precorrin-5B + S-adenosyl-L-methionine = Co-precorrin-6A + S-adenosyl-L-homocysteine</text>
        <dbReference type="Rhea" id="RHEA:26285"/>
        <dbReference type="ChEBI" id="CHEBI:57856"/>
        <dbReference type="ChEBI" id="CHEBI:59789"/>
        <dbReference type="ChEBI" id="CHEBI:60063"/>
        <dbReference type="ChEBI" id="CHEBI:60064"/>
        <dbReference type="EC" id="2.1.1.195"/>
    </reaction>
</comment>
<protein>
    <recommendedName>
        <fullName evidence="5">Cobalt-precorrin-5B C(1)-methyltransferase</fullName>
        <ecNumber evidence="5">2.1.1.195</ecNumber>
    </recommendedName>
    <alternativeName>
        <fullName evidence="5">Cobalt-precorrin-6A synthase</fullName>
    </alternativeName>
</protein>
<dbReference type="SUPFAM" id="SSF111342">
    <property type="entry name" value="CbiD-like"/>
    <property type="match status" value="1"/>
</dbReference>
<evidence type="ECO:0000256" key="6">
    <source>
        <dbReference type="SAM" id="MobiDB-lite"/>
    </source>
</evidence>
<dbReference type="EMBL" id="DWUU01000007">
    <property type="protein sequence ID" value="HJD41545.1"/>
    <property type="molecule type" value="Genomic_DNA"/>
</dbReference>
<accession>A0A9D2RD27</accession>
<keyword evidence="1 5" id="KW-0169">Cobalamin biosynthesis</keyword>
<dbReference type="GO" id="GO:0019251">
    <property type="term" value="P:anaerobic cobalamin biosynthetic process"/>
    <property type="evidence" value="ECO:0007669"/>
    <property type="project" value="UniProtKB-UniRule"/>
</dbReference>
<dbReference type="EC" id="2.1.1.195" evidence="5"/>
<organism evidence="7 8">
    <name type="scientific">Candidatus Mediterraneibacter quadrami</name>
    <dbReference type="NCBI Taxonomy" id="2838684"/>
    <lineage>
        <taxon>Bacteria</taxon>
        <taxon>Bacillati</taxon>
        <taxon>Bacillota</taxon>
        <taxon>Clostridia</taxon>
        <taxon>Lachnospirales</taxon>
        <taxon>Lachnospiraceae</taxon>
        <taxon>Mediterraneibacter</taxon>
    </lineage>
</organism>